<gene>
    <name evidence="1" type="ORF">CSSPJE1EN1_LOCUS27427</name>
</gene>
<evidence type="ECO:0000313" key="2">
    <source>
        <dbReference type="Proteomes" id="UP001497444"/>
    </source>
</evidence>
<protein>
    <recommendedName>
        <fullName evidence="3">Major capsid protein</fullName>
    </recommendedName>
</protein>
<comment type="caution">
    <text evidence="1">The sequence shown here is derived from an EMBL/GenBank/DDBJ whole genome shotgun (WGS) entry which is preliminary data.</text>
</comment>
<accession>A0ABP0VC75</accession>
<evidence type="ECO:0000313" key="1">
    <source>
        <dbReference type="EMBL" id="CAK9252049.1"/>
    </source>
</evidence>
<sequence length="336" mass="36374">MGIPDHEKLRLNTDSGLYSQVKLWYYKRAQPSTVSDSLDCVAGDINDRATFDLALPFVASRTIQFSNSDLAQYTEDAIRTVKLGHAPSPFMEEVFKQIMIQCNAIAGRINNDLIGAVTFGVNVNSQSANSTVININKDATHFDLTQGIPALVTDALLNEFNGDLLIAGAGKMLAYEQFKQKAAPMLNGLDIANVGGYKFYKDFYAAPVWGAADAVPGDTVGVFAPGTIGLIDLNTLVGFREQNLGVFQAFQIPLPVFTSEGQSTIMMFDVRMRFNNCPSDIADAAYGGTRTISEGWSVQISKQYGLFQTPASLYGSGDRLAGSNGALRYNLTNNAV</sequence>
<evidence type="ECO:0008006" key="3">
    <source>
        <dbReference type="Google" id="ProtNLM"/>
    </source>
</evidence>
<keyword evidence="2" id="KW-1185">Reference proteome</keyword>
<dbReference type="Proteomes" id="UP001497444">
    <property type="component" value="Unassembled WGS sequence"/>
</dbReference>
<proteinExistence type="predicted"/>
<reference evidence="1" key="1">
    <citation type="submission" date="2024-02" db="EMBL/GenBank/DDBJ databases">
        <authorList>
            <consortium name="ELIXIR-Norway"/>
            <consortium name="Elixir Norway"/>
        </authorList>
    </citation>
    <scope>NUCLEOTIDE SEQUENCE</scope>
</reference>
<dbReference type="EMBL" id="CAXAQS010000543">
    <property type="protein sequence ID" value="CAK9252049.1"/>
    <property type="molecule type" value="Genomic_DNA"/>
</dbReference>
<name>A0ABP0VC75_9BRYO</name>
<organism evidence="1 2">
    <name type="scientific">Sphagnum jensenii</name>
    <dbReference type="NCBI Taxonomy" id="128206"/>
    <lineage>
        <taxon>Eukaryota</taxon>
        <taxon>Viridiplantae</taxon>
        <taxon>Streptophyta</taxon>
        <taxon>Embryophyta</taxon>
        <taxon>Bryophyta</taxon>
        <taxon>Sphagnophytina</taxon>
        <taxon>Sphagnopsida</taxon>
        <taxon>Sphagnales</taxon>
        <taxon>Sphagnaceae</taxon>
        <taxon>Sphagnum</taxon>
    </lineage>
</organism>